<dbReference type="Proteomes" id="UP001243286">
    <property type="component" value="Unassembled WGS sequence"/>
</dbReference>
<dbReference type="RefSeq" id="WP_014970224.1">
    <property type="nucleotide sequence ID" value="NZ_JASBQV010000012.1"/>
</dbReference>
<keyword evidence="2" id="KW-1185">Reference proteome</keyword>
<reference evidence="1 2" key="1">
    <citation type="submission" date="2023-04" db="EMBL/GenBank/DDBJ databases">
        <title>Antarctic isolates genomes.</title>
        <authorList>
            <person name="Dimov S.G."/>
        </authorList>
    </citation>
    <scope>NUCLEOTIDE SEQUENCE [LARGE SCALE GENOMIC DNA]</scope>
    <source>
        <strain evidence="1 2">AL19</strain>
    </source>
</reference>
<proteinExistence type="predicted"/>
<name>A0ABT6R2E8_9BACL</name>
<dbReference type="EMBL" id="JASBQV010000012">
    <property type="protein sequence ID" value="MDI3235119.1"/>
    <property type="molecule type" value="Genomic_DNA"/>
</dbReference>
<evidence type="ECO:0000313" key="2">
    <source>
        <dbReference type="Proteomes" id="UP001243286"/>
    </source>
</evidence>
<protein>
    <submittedName>
        <fullName evidence="1">Uncharacterized protein</fullName>
    </submittedName>
</protein>
<accession>A0ABT6R2E8</accession>
<organism evidence="1 2">
    <name type="scientific">Exiguobacterium antarcticum</name>
    <dbReference type="NCBI Taxonomy" id="132920"/>
    <lineage>
        <taxon>Bacteria</taxon>
        <taxon>Bacillati</taxon>
        <taxon>Bacillota</taxon>
        <taxon>Bacilli</taxon>
        <taxon>Bacillales</taxon>
        <taxon>Bacillales Family XII. Incertae Sedis</taxon>
        <taxon>Exiguobacterium</taxon>
    </lineage>
</organism>
<comment type="caution">
    <text evidence="1">The sequence shown here is derived from an EMBL/GenBank/DDBJ whole genome shotgun (WGS) entry which is preliminary data.</text>
</comment>
<evidence type="ECO:0000313" key="1">
    <source>
        <dbReference type="EMBL" id="MDI3235119.1"/>
    </source>
</evidence>
<sequence length="255" mass="29967">MEFQSGEWIDVYRELLPHDDWQELVRIQVTQHNYPFEVKLLERPVKQNRNTYDLSDWTVLSHVIMTETSQLKTFLDQLEIEQMKMDESKTILSIQKHGQEIVRVTNDSVSMYGVFYEELSESGTEYENFFDAVLPYATFPVEVVFCARGVLNDEDSIHAMTLTDTNWQAVFENRLLYLLNRKEITSGFLPMNYSKPSRRTLENFMTEFVLCMPYNFIVTRDVNGRFGMLDHFCTNGKIAHFGNIDDEETNPGQHR</sequence>
<gene>
    <name evidence="1" type="ORF">QK289_08890</name>
</gene>